<evidence type="ECO:0000313" key="2">
    <source>
        <dbReference type="Proteomes" id="UP000824214"/>
    </source>
</evidence>
<dbReference type="AlphaFoldDB" id="A0A9D2RYX4"/>
<gene>
    <name evidence="1" type="ORF">H9942_07635</name>
</gene>
<sequence>MAEIRQKIISCSQGHYYDANRYDSCPYCNSGSFSPTVDPFAPQAQGVSPTVGLEGAGAPLGQNYGGFSPTLPPQQPERVSSAMGKTQYVDSSTPTGAPAPVVGWLVAVSGPCRGTDYRIHTGYNYIGREAGGICIRGDSTISAEKDANITYVPQTMEFYIAHELGKNVLLVNDRPVIGGSMKLDNYDIVTIGSTKLMFVGLCGKDFNWGSEGKEHE</sequence>
<name>A0A9D2RYX4_9FIRM</name>
<dbReference type="CDD" id="cd00060">
    <property type="entry name" value="FHA"/>
    <property type="match status" value="1"/>
</dbReference>
<reference evidence="1" key="1">
    <citation type="journal article" date="2021" name="PeerJ">
        <title>Extensive microbial diversity within the chicken gut microbiome revealed by metagenomics and culture.</title>
        <authorList>
            <person name="Gilroy R."/>
            <person name="Ravi A."/>
            <person name="Getino M."/>
            <person name="Pursley I."/>
            <person name="Horton D.L."/>
            <person name="Alikhan N.F."/>
            <person name="Baker D."/>
            <person name="Gharbi K."/>
            <person name="Hall N."/>
            <person name="Watson M."/>
            <person name="Adriaenssens E.M."/>
            <person name="Foster-Nyarko E."/>
            <person name="Jarju S."/>
            <person name="Secka A."/>
            <person name="Antonio M."/>
            <person name="Oren A."/>
            <person name="Chaudhuri R.R."/>
            <person name="La Ragione R."/>
            <person name="Hildebrand F."/>
            <person name="Pallen M.J."/>
        </authorList>
    </citation>
    <scope>NUCLEOTIDE SEQUENCE</scope>
    <source>
        <strain evidence="1">ChiBcolR8-3208</strain>
    </source>
</reference>
<dbReference type="Proteomes" id="UP000824214">
    <property type="component" value="Unassembled WGS sequence"/>
</dbReference>
<reference evidence="1" key="2">
    <citation type="submission" date="2021-04" db="EMBL/GenBank/DDBJ databases">
        <authorList>
            <person name="Gilroy R."/>
        </authorList>
    </citation>
    <scope>NUCLEOTIDE SEQUENCE</scope>
    <source>
        <strain evidence="1">ChiBcolR8-3208</strain>
    </source>
</reference>
<evidence type="ECO:0000313" key="1">
    <source>
        <dbReference type="EMBL" id="HJB37922.1"/>
    </source>
</evidence>
<dbReference type="EMBL" id="DWXZ01000162">
    <property type="protein sequence ID" value="HJB37922.1"/>
    <property type="molecule type" value="Genomic_DNA"/>
</dbReference>
<comment type="caution">
    <text evidence="1">The sequence shown here is derived from an EMBL/GenBank/DDBJ whole genome shotgun (WGS) entry which is preliminary data.</text>
</comment>
<organism evidence="1 2">
    <name type="scientific">Candidatus Acutalibacter ornithocaccae</name>
    <dbReference type="NCBI Taxonomy" id="2838416"/>
    <lineage>
        <taxon>Bacteria</taxon>
        <taxon>Bacillati</taxon>
        <taxon>Bacillota</taxon>
        <taxon>Clostridia</taxon>
        <taxon>Eubacteriales</taxon>
        <taxon>Acutalibacteraceae</taxon>
        <taxon>Acutalibacter</taxon>
    </lineage>
</organism>
<protein>
    <submittedName>
        <fullName evidence="1">FHA domain-containing protein</fullName>
    </submittedName>
</protein>
<proteinExistence type="predicted"/>
<accession>A0A9D2RYX4</accession>
<dbReference type="SUPFAM" id="SSF49879">
    <property type="entry name" value="SMAD/FHA domain"/>
    <property type="match status" value="1"/>
</dbReference>
<dbReference type="Gene3D" id="2.60.200.20">
    <property type="match status" value="1"/>
</dbReference>
<dbReference type="InterPro" id="IPR008984">
    <property type="entry name" value="SMAD_FHA_dom_sf"/>
</dbReference>